<evidence type="ECO:0000313" key="3">
    <source>
        <dbReference type="Proteomes" id="UP001549031"/>
    </source>
</evidence>
<evidence type="ECO:0000313" key="2">
    <source>
        <dbReference type="EMBL" id="MET3584550.1"/>
    </source>
</evidence>
<dbReference type="EMBL" id="JBEPLJ010000002">
    <property type="protein sequence ID" value="MET3584550.1"/>
    <property type="molecule type" value="Genomic_DNA"/>
</dbReference>
<sequence>MPWTVDWKVFVDGEDVTSAMQPFLMKISISDKDGSASDTCSLELDDSGGQLKLPAEGASVEVFLQGISAFSGKVDSVRSKGARGSGRSLSVGAKSFDVKGKAKEPQSHHMDDASLQQFLDKAAKGAGLKGITIDPAFAGIVRDYWSASSESFLHLGQKLARELGGTFKIRGDQAVLAKRGQGLSAMGQPLPTIVGIAPPPNSTDGNVINWDIAPLEGRAKFARTKARYFDRASASFKEIEVETGVEAEAASEVRTTVADKDQAKAVAEGRKTNSEREGGQGSVEMDLDATAQAEGTFIMKGARPGIDGVYRISGVDKKADRSGGATMRLEIKQPTEGAGKDDRQPSTDKTGTFAGGEGGTSGGAAGGVNTSPAQGRSDSFAEYNRRYGRTDEN</sequence>
<feature type="compositionally biased region" description="Basic and acidic residues" evidence="1">
    <location>
        <begin position="383"/>
        <end position="393"/>
    </location>
</feature>
<gene>
    <name evidence="2" type="ORF">ABID21_000645</name>
</gene>
<accession>A0ABV2H1X7</accession>
<feature type="compositionally biased region" description="Polar residues" evidence="1">
    <location>
        <begin position="368"/>
        <end position="377"/>
    </location>
</feature>
<evidence type="ECO:0000256" key="1">
    <source>
        <dbReference type="SAM" id="MobiDB-lite"/>
    </source>
</evidence>
<feature type="compositionally biased region" description="Gly residues" evidence="1">
    <location>
        <begin position="353"/>
        <end position="366"/>
    </location>
</feature>
<comment type="caution">
    <text evidence="2">The sequence shown here is derived from an EMBL/GenBank/DDBJ whole genome shotgun (WGS) entry which is preliminary data.</text>
</comment>
<dbReference type="SUPFAM" id="SSF69279">
    <property type="entry name" value="Phage tail proteins"/>
    <property type="match status" value="1"/>
</dbReference>
<feature type="compositionally biased region" description="Basic and acidic residues" evidence="1">
    <location>
        <begin position="329"/>
        <end position="346"/>
    </location>
</feature>
<keyword evidence="3" id="KW-1185">Reference proteome</keyword>
<reference evidence="2 3" key="1">
    <citation type="submission" date="2024-06" db="EMBL/GenBank/DDBJ databases">
        <title>Genomic Encyclopedia of Type Strains, Phase IV (KMG-IV): sequencing the most valuable type-strain genomes for metagenomic binning, comparative biology and taxonomic classification.</title>
        <authorList>
            <person name="Goeker M."/>
        </authorList>
    </citation>
    <scope>NUCLEOTIDE SEQUENCE [LARGE SCALE GENOMIC DNA]</scope>
    <source>
        <strain evidence="2 3">DSM 105042</strain>
    </source>
</reference>
<protein>
    <submittedName>
        <fullName evidence="2">Phage protein D</fullName>
    </submittedName>
</protein>
<dbReference type="RefSeq" id="WP_247242572.1">
    <property type="nucleotide sequence ID" value="NZ_JALJRA010000002.1"/>
</dbReference>
<dbReference type="Proteomes" id="UP001549031">
    <property type="component" value="Unassembled WGS sequence"/>
</dbReference>
<name>A0ABV2H1X7_9HYPH</name>
<feature type="region of interest" description="Disordered" evidence="1">
    <location>
        <begin position="260"/>
        <end position="284"/>
    </location>
</feature>
<proteinExistence type="predicted"/>
<feature type="compositionally biased region" description="Basic and acidic residues" evidence="1">
    <location>
        <begin position="260"/>
        <end position="278"/>
    </location>
</feature>
<feature type="region of interest" description="Disordered" evidence="1">
    <location>
        <begin position="317"/>
        <end position="393"/>
    </location>
</feature>
<organism evidence="2 3">
    <name type="scientific">Pseudorhizobium tarimense</name>
    <dbReference type="NCBI Taxonomy" id="1079109"/>
    <lineage>
        <taxon>Bacteria</taxon>
        <taxon>Pseudomonadati</taxon>
        <taxon>Pseudomonadota</taxon>
        <taxon>Alphaproteobacteria</taxon>
        <taxon>Hyphomicrobiales</taxon>
        <taxon>Rhizobiaceae</taxon>
        <taxon>Rhizobium/Agrobacterium group</taxon>
        <taxon>Pseudorhizobium</taxon>
    </lineage>
</organism>